<dbReference type="RefSeq" id="WP_265138207.1">
    <property type="nucleotide sequence ID" value="NZ_CP110418.1"/>
</dbReference>
<name>A0AA47AHV9_9FIRM</name>
<protein>
    <submittedName>
        <fullName evidence="1">Uncharacterized protein</fullName>
    </submittedName>
</protein>
<gene>
    <name evidence="1" type="ORF">OKW85_00190</name>
</gene>
<dbReference type="EMBL" id="CP110418">
    <property type="protein sequence ID" value="UZG51061.1"/>
    <property type="molecule type" value="Genomic_DNA"/>
</dbReference>
<evidence type="ECO:0000313" key="2">
    <source>
        <dbReference type="Proteomes" id="UP001164244"/>
    </source>
</evidence>
<sequence>MAVIFVVGMVVDYMRLAFIEKPIMKRITLYIESSQSWMEKKVPF</sequence>
<dbReference type="KEGG" id="vrg:OKW85_00190"/>
<reference evidence="1" key="1">
    <citation type="submission" date="2022-11" db="EMBL/GenBank/DDBJ databases">
        <title>Complete genome sequence of Veillonella rogosae KCOM 3468 isolated from human Subgingival dental plaque of Chronic peridontitis Lesion.</title>
        <authorList>
            <person name="Park S.-N."/>
            <person name="Lim Y.K."/>
            <person name="Kook J.-K."/>
        </authorList>
    </citation>
    <scope>NUCLEOTIDE SEQUENCE</scope>
    <source>
        <strain evidence="1">KCOM 3468</strain>
    </source>
</reference>
<organism evidence="1 2">
    <name type="scientific">Veillonella rogosae</name>
    <dbReference type="NCBI Taxonomy" id="423477"/>
    <lineage>
        <taxon>Bacteria</taxon>
        <taxon>Bacillati</taxon>
        <taxon>Bacillota</taxon>
        <taxon>Negativicutes</taxon>
        <taxon>Veillonellales</taxon>
        <taxon>Veillonellaceae</taxon>
        <taxon>Veillonella</taxon>
    </lineage>
</organism>
<dbReference type="Proteomes" id="UP001164244">
    <property type="component" value="Chromosome"/>
</dbReference>
<dbReference type="AlphaFoldDB" id="A0AA47AHV9"/>
<accession>A0AA47AHV9</accession>
<evidence type="ECO:0000313" key="1">
    <source>
        <dbReference type="EMBL" id="UZG51061.1"/>
    </source>
</evidence>
<proteinExistence type="predicted"/>